<dbReference type="AlphaFoldDB" id="A0A1D8US24"/>
<organism evidence="7 8">
    <name type="scientific">Kozakia baliensis</name>
    <dbReference type="NCBI Taxonomy" id="153496"/>
    <lineage>
        <taxon>Bacteria</taxon>
        <taxon>Pseudomonadati</taxon>
        <taxon>Pseudomonadota</taxon>
        <taxon>Alphaproteobacteria</taxon>
        <taxon>Acetobacterales</taxon>
        <taxon>Acetobacteraceae</taxon>
        <taxon>Kozakia</taxon>
    </lineage>
</organism>
<dbReference type="Proteomes" id="UP000179145">
    <property type="component" value="Chromosome"/>
</dbReference>
<evidence type="ECO:0000313" key="7">
    <source>
        <dbReference type="EMBL" id="AOX16441.1"/>
    </source>
</evidence>
<protein>
    <recommendedName>
        <fullName evidence="3">2-oxo-4-hydroxy-4-carboxy-5-ureidoimidazoline decarboxylase</fullName>
        <ecNumber evidence="3">4.1.1.97</ecNumber>
    </recommendedName>
</protein>
<dbReference type="Gene3D" id="1.10.3330.10">
    <property type="entry name" value="Oxo-4-hydroxy-4-carboxy-5-ureidoimidazoline decarboxylase"/>
    <property type="match status" value="1"/>
</dbReference>
<gene>
    <name evidence="7" type="ORF">A0U89_04085</name>
</gene>
<dbReference type="GO" id="GO:0000255">
    <property type="term" value="P:allantoin metabolic process"/>
    <property type="evidence" value="ECO:0007669"/>
    <property type="project" value="InterPro"/>
</dbReference>
<dbReference type="eggNOG" id="COG3195">
    <property type="taxonomic scope" value="Bacteria"/>
</dbReference>
<evidence type="ECO:0000256" key="5">
    <source>
        <dbReference type="ARBA" id="ARBA00022793"/>
    </source>
</evidence>
<dbReference type="STRING" id="153496.A0U89_04085"/>
<dbReference type="EMBL" id="CP014674">
    <property type="protein sequence ID" value="AOX16441.1"/>
    <property type="molecule type" value="Genomic_DNA"/>
</dbReference>
<dbReference type="GO" id="GO:0006144">
    <property type="term" value="P:purine nucleobase metabolic process"/>
    <property type="evidence" value="ECO:0007669"/>
    <property type="project" value="UniProtKB-KW"/>
</dbReference>
<dbReference type="PANTHER" id="PTHR43466:SF1">
    <property type="entry name" value="2-OXO-4-HYDROXY-4-CARBOXY-5-UREIDOIMIDAZOLINE DECARBOXYLASE-RELATED"/>
    <property type="match status" value="1"/>
</dbReference>
<accession>A0A1D8US24</accession>
<comment type="pathway">
    <text evidence="2">Purine metabolism; urate degradation; (S)-allantoin from urate: step 3/3.</text>
</comment>
<evidence type="ECO:0000313" key="8">
    <source>
        <dbReference type="Proteomes" id="UP000179145"/>
    </source>
</evidence>
<dbReference type="InterPro" id="IPR017580">
    <property type="entry name" value="OHCU_decarboxylase-1"/>
</dbReference>
<comment type="catalytic activity">
    <reaction evidence="1">
        <text>5-hydroxy-2-oxo-4-ureido-2,5-dihydro-1H-imidazole-5-carboxylate + H(+) = (S)-allantoin + CO2</text>
        <dbReference type="Rhea" id="RHEA:26301"/>
        <dbReference type="ChEBI" id="CHEBI:15378"/>
        <dbReference type="ChEBI" id="CHEBI:15678"/>
        <dbReference type="ChEBI" id="CHEBI:16526"/>
        <dbReference type="ChEBI" id="CHEBI:58639"/>
        <dbReference type="EC" id="4.1.1.97"/>
    </reaction>
</comment>
<dbReference type="GO" id="GO:0051997">
    <property type="term" value="F:2-oxo-4-hydroxy-4-carboxy-5-ureidoimidazoline decarboxylase activity"/>
    <property type="evidence" value="ECO:0007669"/>
    <property type="project" value="UniProtKB-EC"/>
</dbReference>
<dbReference type="InterPro" id="IPR036778">
    <property type="entry name" value="OHCU_decarboxylase_sf"/>
</dbReference>
<proteinExistence type="predicted"/>
<dbReference type="RefSeq" id="WP_029605363.1">
    <property type="nucleotide sequence ID" value="NZ_BJVW01000002.1"/>
</dbReference>
<evidence type="ECO:0000256" key="4">
    <source>
        <dbReference type="ARBA" id="ARBA00022631"/>
    </source>
</evidence>
<keyword evidence="4" id="KW-0659">Purine metabolism</keyword>
<dbReference type="InterPro" id="IPR018020">
    <property type="entry name" value="OHCU_decarboxylase"/>
</dbReference>
<reference evidence="7 8" key="1">
    <citation type="journal article" date="2016" name="Microb. Cell Fact.">
        <title>Dissection of exopolysaccharide biosynthesis in Kozakia baliensis.</title>
        <authorList>
            <person name="Brandt J.U."/>
            <person name="Jakob F."/>
            <person name="Behr J."/>
            <person name="Geissler A.J."/>
            <person name="Vogel R.F."/>
        </authorList>
    </citation>
    <scope>NUCLEOTIDE SEQUENCE [LARGE SCALE GENOMIC DNA]</scope>
    <source>
        <strain evidence="7 8">DSM 14400</strain>
    </source>
</reference>
<dbReference type="SUPFAM" id="SSF158694">
    <property type="entry name" value="UraD-Like"/>
    <property type="match status" value="1"/>
</dbReference>
<dbReference type="NCBIfam" id="TIGR03164">
    <property type="entry name" value="UHCUDC"/>
    <property type="match status" value="1"/>
</dbReference>
<keyword evidence="8" id="KW-1185">Reference proteome</keyword>
<evidence type="ECO:0000256" key="1">
    <source>
        <dbReference type="ARBA" id="ARBA00001163"/>
    </source>
</evidence>
<dbReference type="Pfam" id="PF09349">
    <property type="entry name" value="OHCU_decarbox"/>
    <property type="match status" value="1"/>
</dbReference>
<name>A0A1D8US24_9PROT</name>
<dbReference type="GO" id="GO:0019628">
    <property type="term" value="P:urate catabolic process"/>
    <property type="evidence" value="ECO:0007669"/>
    <property type="project" value="UniProtKB-UniPathway"/>
</dbReference>
<keyword evidence="6" id="KW-0456">Lyase</keyword>
<keyword evidence="5" id="KW-0210">Decarboxylase</keyword>
<dbReference type="UniPathway" id="UPA00394">
    <property type="reaction ID" value="UER00652"/>
</dbReference>
<dbReference type="KEGG" id="kba:A0U89_04085"/>
<dbReference type="OrthoDB" id="9800909at2"/>
<sequence>MIDAASEEAFVARFGDLYEHSPWIAREAWRARPFADADAFLAALSAVVRRSGEEKQRALVQAHPELARKFGVDSELGRLSASEQAGAGLDRLSPEEFTQFRALNDAYRARFDMPFVICVRKADKASIRSELERRLAQSPKEELEEALRQIDQIAALRLKDKLAS</sequence>
<dbReference type="PANTHER" id="PTHR43466">
    <property type="entry name" value="2-OXO-4-HYDROXY-4-CARBOXY-5-UREIDOIMIDAZOLINE DECARBOXYLASE-RELATED"/>
    <property type="match status" value="1"/>
</dbReference>
<evidence type="ECO:0000256" key="2">
    <source>
        <dbReference type="ARBA" id="ARBA00004754"/>
    </source>
</evidence>
<evidence type="ECO:0000256" key="3">
    <source>
        <dbReference type="ARBA" id="ARBA00012257"/>
    </source>
</evidence>
<dbReference type="EC" id="4.1.1.97" evidence="3"/>
<evidence type="ECO:0000256" key="6">
    <source>
        <dbReference type="ARBA" id="ARBA00023239"/>
    </source>
</evidence>